<dbReference type="PANTHER" id="PTHR31351:SF20">
    <property type="entry name" value="PH DOMAIN-CONTAINING PROTEIN"/>
    <property type="match status" value="1"/>
</dbReference>
<organism evidence="3">
    <name type="scientific">Arundo donax</name>
    <name type="common">Giant reed</name>
    <name type="synonym">Donax arundinaceus</name>
    <dbReference type="NCBI Taxonomy" id="35708"/>
    <lineage>
        <taxon>Eukaryota</taxon>
        <taxon>Viridiplantae</taxon>
        <taxon>Streptophyta</taxon>
        <taxon>Embryophyta</taxon>
        <taxon>Tracheophyta</taxon>
        <taxon>Spermatophyta</taxon>
        <taxon>Magnoliopsida</taxon>
        <taxon>Liliopsida</taxon>
        <taxon>Poales</taxon>
        <taxon>Poaceae</taxon>
        <taxon>PACMAD clade</taxon>
        <taxon>Arundinoideae</taxon>
        <taxon>Arundineae</taxon>
        <taxon>Arundo</taxon>
    </lineage>
</organism>
<reference evidence="3" key="1">
    <citation type="submission" date="2014-09" db="EMBL/GenBank/DDBJ databases">
        <authorList>
            <person name="Magalhaes I.L.F."/>
            <person name="Oliveira U."/>
            <person name="Santos F.R."/>
            <person name="Vidigal T.H.D.A."/>
            <person name="Brescovit A.D."/>
            <person name="Santos A.J."/>
        </authorList>
    </citation>
    <scope>NUCLEOTIDE SEQUENCE</scope>
    <source>
        <tissue evidence="3">Shoot tissue taken approximately 20 cm above the soil surface</tissue>
    </source>
</reference>
<dbReference type="PANTHER" id="PTHR31351">
    <property type="entry name" value="EXPRESSED PROTEIN"/>
    <property type="match status" value="1"/>
</dbReference>
<keyword evidence="1" id="KW-0812">Transmembrane</keyword>
<dbReference type="InterPro" id="IPR040269">
    <property type="entry name" value="VAB"/>
</dbReference>
<dbReference type="EMBL" id="GBRH01160913">
    <property type="protein sequence ID" value="JAE36983.1"/>
    <property type="molecule type" value="Transcribed_RNA"/>
</dbReference>
<dbReference type="GO" id="GO:0009734">
    <property type="term" value="P:auxin-activated signaling pathway"/>
    <property type="evidence" value="ECO:0007669"/>
    <property type="project" value="TreeGrafter"/>
</dbReference>
<feature type="domain" description="VAN3-binding protein-like auxin canalisation" evidence="2">
    <location>
        <begin position="1"/>
        <end position="58"/>
    </location>
</feature>
<reference evidence="3" key="2">
    <citation type="journal article" date="2015" name="Data Brief">
        <title>Shoot transcriptome of the giant reed, Arundo donax.</title>
        <authorList>
            <person name="Barrero R.A."/>
            <person name="Guerrero F.D."/>
            <person name="Moolhuijzen P."/>
            <person name="Goolsby J.A."/>
            <person name="Tidwell J."/>
            <person name="Bellgard S.E."/>
            <person name="Bellgard M.I."/>
        </authorList>
    </citation>
    <scope>NUCLEOTIDE SEQUENCE</scope>
    <source>
        <tissue evidence="3">Shoot tissue taken approximately 20 cm above the soil surface</tissue>
    </source>
</reference>
<dbReference type="InterPro" id="IPR008546">
    <property type="entry name" value="VAN3-bd-like_auxin_canal"/>
</dbReference>
<name>A0A0A9HVP2_ARUDO</name>
<accession>A0A0A9HVP2</accession>
<evidence type="ECO:0000259" key="2">
    <source>
        <dbReference type="Pfam" id="PF05703"/>
    </source>
</evidence>
<keyword evidence="1" id="KW-1133">Transmembrane helix</keyword>
<dbReference type="GO" id="GO:0010087">
    <property type="term" value="P:phloem or xylem histogenesis"/>
    <property type="evidence" value="ECO:0007669"/>
    <property type="project" value="TreeGrafter"/>
</dbReference>
<sequence>MASAAQLLASHCAEMAQLTGAGHELVASAVRAVRSAVDVTSPGDLMTLTAAAATGNKSSNTVIMLKSVPFHMLFILILNCMAGPWILKALRGAATLKQRLWREMKSNASVSPCEKAPFWTPDIWCKEGELKMLSESQY</sequence>
<protein>
    <recommendedName>
        <fullName evidence="2">VAN3-binding protein-like auxin canalisation domain-containing protein</fullName>
    </recommendedName>
</protein>
<dbReference type="Pfam" id="PF05703">
    <property type="entry name" value="Auxin_canalis"/>
    <property type="match status" value="1"/>
</dbReference>
<evidence type="ECO:0000313" key="3">
    <source>
        <dbReference type="EMBL" id="JAE36983.1"/>
    </source>
</evidence>
<proteinExistence type="predicted"/>
<keyword evidence="1" id="KW-0472">Membrane</keyword>
<feature type="transmembrane region" description="Helical" evidence="1">
    <location>
        <begin position="68"/>
        <end position="87"/>
    </location>
</feature>
<dbReference type="GO" id="GO:0010305">
    <property type="term" value="P:leaf vascular tissue pattern formation"/>
    <property type="evidence" value="ECO:0007669"/>
    <property type="project" value="TreeGrafter"/>
</dbReference>
<dbReference type="AlphaFoldDB" id="A0A0A9HVP2"/>
<evidence type="ECO:0000256" key="1">
    <source>
        <dbReference type="SAM" id="Phobius"/>
    </source>
</evidence>